<evidence type="ECO:0000313" key="5">
    <source>
        <dbReference type="EMBL" id="WOJ96178.1"/>
    </source>
</evidence>
<protein>
    <submittedName>
        <fullName evidence="5">Exonuclease domain-containing protein</fullName>
    </submittedName>
</protein>
<dbReference type="Gene3D" id="3.30.420.10">
    <property type="entry name" value="Ribonuclease H-like superfamily/Ribonuclease H"/>
    <property type="match status" value="1"/>
</dbReference>
<dbReference type="InterPro" id="IPR013520">
    <property type="entry name" value="Ribonucl_H"/>
</dbReference>
<dbReference type="GO" id="GO:0004527">
    <property type="term" value="F:exonuclease activity"/>
    <property type="evidence" value="ECO:0007669"/>
    <property type="project" value="UniProtKB-KW"/>
</dbReference>
<dbReference type="PANTHER" id="PTHR30231">
    <property type="entry name" value="DNA POLYMERASE III SUBUNIT EPSILON"/>
    <property type="match status" value="1"/>
</dbReference>
<evidence type="ECO:0000256" key="2">
    <source>
        <dbReference type="ARBA" id="ARBA00022801"/>
    </source>
</evidence>
<evidence type="ECO:0000256" key="3">
    <source>
        <dbReference type="ARBA" id="ARBA00022839"/>
    </source>
</evidence>
<dbReference type="Pfam" id="PF00929">
    <property type="entry name" value="RNase_T"/>
    <property type="match status" value="1"/>
</dbReference>
<evidence type="ECO:0000256" key="1">
    <source>
        <dbReference type="ARBA" id="ARBA00022722"/>
    </source>
</evidence>
<keyword evidence="2" id="KW-0378">Hydrolase</keyword>
<accession>A0ABZ0I9H9</accession>
<feature type="domain" description="Exonuclease" evidence="4">
    <location>
        <begin position="40"/>
        <end position="213"/>
    </location>
</feature>
<dbReference type="PANTHER" id="PTHR30231:SF4">
    <property type="entry name" value="PROTEIN NEN2"/>
    <property type="match status" value="1"/>
</dbReference>
<dbReference type="InterPro" id="IPR036397">
    <property type="entry name" value="RNaseH_sf"/>
</dbReference>
<name>A0ABZ0I9H9_9GAMM</name>
<dbReference type="RefSeq" id="WP_407326865.1">
    <property type="nucleotide sequence ID" value="NZ_CP136865.1"/>
</dbReference>
<dbReference type="EMBL" id="CP136865">
    <property type="protein sequence ID" value="WOJ96178.1"/>
    <property type="molecule type" value="Genomic_DNA"/>
</dbReference>
<gene>
    <name evidence="5" type="ORF">R0137_13115</name>
</gene>
<sequence>MLRLKLRRWRWSRRTDLPDSIAKAWAASLPSNTTATRELSFLVCDAEMSGLNPKEDELLSLGWVRVTQGEIALGSACHTLIRNQHSVGQSAVIHQLRDCELQEADDVKAALKALLEASAGCILVFHNAALDTAFLDRASKEVFGTPLLLPTIDTLLLEQRLLQRKEQPIAQGALRLGACRERYGLTTHNVHNALGDAMATAELLLAHIAKRGSGLCFKDLL</sequence>
<dbReference type="SUPFAM" id="SSF53098">
    <property type="entry name" value="Ribonuclease H-like"/>
    <property type="match status" value="1"/>
</dbReference>
<dbReference type="SMART" id="SM00479">
    <property type="entry name" value="EXOIII"/>
    <property type="match status" value="1"/>
</dbReference>
<organism evidence="5 6">
    <name type="scientific">Congregibacter brevis</name>
    <dbReference type="NCBI Taxonomy" id="3081201"/>
    <lineage>
        <taxon>Bacteria</taxon>
        <taxon>Pseudomonadati</taxon>
        <taxon>Pseudomonadota</taxon>
        <taxon>Gammaproteobacteria</taxon>
        <taxon>Cellvibrionales</taxon>
        <taxon>Halieaceae</taxon>
        <taxon>Congregibacter</taxon>
    </lineage>
</organism>
<keyword evidence="3 5" id="KW-0269">Exonuclease</keyword>
<keyword evidence="1" id="KW-0540">Nuclease</keyword>
<dbReference type="Proteomes" id="UP001626549">
    <property type="component" value="Chromosome"/>
</dbReference>
<keyword evidence="6" id="KW-1185">Reference proteome</keyword>
<dbReference type="InterPro" id="IPR012337">
    <property type="entry name" value="RNaseH-like_sf"/>
</dbReference>
<reference evidence="5 6" key="1">
    <citation type="submission" date="2023-10" db="EMBL/GenBank/DDBJ databases">
        <title>Two novel species belonging to the OM43/NOR5 clade.</title>
        <authorList>
            <person name="Park M."/>
        </authorList>
    </citation>
    <scope>NUCLEOTIDE SEQUENCE [LARGE SCALE GENOMIC DNA]</scope>
    <source>
        <strain evidence="5 6">IMCC45268</strain>
    </source>
</reference>
<proteinExistence type="predicted"/>
<evidence type="ECO:0000259" key="4">
    <source>
        <dbReference type="SMART" id="SM00479"/>
    </source>
</evidence>
<dbReference type="CDD" id="cd06127">
    <property type="entry name" value="DEDDh"/>
    <property type="match status" value="1"/>
</dbReference>
<evidence type="ECO:0000313" key="6">
    <source>
        <dbReference type="Proteomes" id="UP001626549"/>
    </source>
</evidence>